<feature type="chain" id="PRO_5032799348" evidence="2">
    <location>
        <begin position="17"/>
        <end position="685"/>
    </location>
</feature>
<evidence type="ECO:0000256" key="1">
    <source>
        <dbReference type="SAM" id="MobiDB-lite"/>
    </source>
</evidence>
<dbReference type="EMBL" id="JAEHOE010000045">
    <property type="protein sequence ID" value="KAG2492321.1"/>
    <property type="molecule type" value="Genomic_DNA"/>
</dbReference>
<evidence type="ECO:0000313" key="3">
    <source>
        <dbReference type="EMBL" id="KAG2492321.1"/>
    </source>
</evidence>
<protein>
    <submittedName>
        <fullName evidence="3">Uncharacterized protein</fullName>
    </submittedName>
</protein>
<proteinExistence type="predicted"/>
<evidence type="ECO:0000256" key="2">
    <source>
        <dbReference type="SAM" id="SignalP"/>
    </source>
</evidence>
<comment type="caution">
    <text evidence="3">The sequence shown here is derived from an EMBL/GenBank/DDBJ whole genome shotgun (WGS) entry which is preliminary data.</text>
</comment>
<accession>A0A835Y1G0</accession>
<gene>
    <name evidence="3" type="ORF">HYH03_009272</name>
</gene>
<name>A0A835Y1G0_9CHLO</name>
<organism evidence="3 4">
    <name type="scientific">Edaphochlamys debaryana</name>
    <dbReference type="NCBI Taxonomy" id="47281"/>
    <lineage>
        <taxon>Eukaryota</taxon>
        <taxon>Viridiplantae</taxon>
        <taxon>Chlorophyta</taxon>
        <taxon>core chlorophytes</taxon>
        <taxon>Chlorophyceae</taxon>
        <taxon>CS clade</taxon>
        <taxon>Chlamydomonadales</taxon>
        <taxon>Chlamydomonadales incertae sedis</taxon>
        <taxon>Edaphochlamys</taxon>
    </lineage>
</organism>
<keyword evidence="4" id="KW-1185">Reference proteome</keyword>
<feature type="signal peptide" evidence="2">
    <location>
        <begin position="1"/>
        <end position="16"/>
    </location>
</feature>
<dbReference type="AlphaFoldDB" id="A0A835Y1G0"/>
<evidence type="ECO:0000313" key="4">
    <source>
        <dbReference type="Proteomes" id="UP000612055"/>
    </source>
</evidence>
<feature type="compositionally biased region" description="Low complexity" evidence="1">
    <location>
        <begin position="557"/>
        <end position="573"/>
    </location>
</feature>
<feature type="region of interest" description="Disordered" evidence="1">
    <location>
        <begin position="548"/>
        <end position="573"/>
    </location>
</feature>
<keyword evidence="2" id="KW-0732">Signal</keyword>
<dbReference type="Proteomes" id="UP000612055">
    <property type="component" value="Unassembled WGS sequence"/>
</dbReference>
<sequence>MEASTLLGLLAACVQTCEWAEGGSAAPSAASGSSGARAGPVAPTKAAYLESLRSELAASGLLDAWAGCYLALAQAEDGGHSPLLRDFTGDLLDLSKECSGGLPCGPALGCLLLGYLAQLSAALDGGPGCGPGMPDVGLLSQAGGRLRPGAAGAAGTPNIRMPSHILQILRRQPDLAPPPSAVTGFGACLRLAEAALRACGAVLPAAPSPHQAPAAGRQLHRARLSRADGGTLVFLGLSLAAILLLDDEGPAGPAGPVRPVWLLRMWRDLAAAVAVAVAEGEGGPDAKLLSPVMSMTRRYTKSVDSRLGARPCLKVRAMPRAGFLPAFERLMARVPDEAACCFDLALGVQVLAHGPRDQVFQLLQSAAAGLAEAGAREASALLACKHASALEPLAARRLAHSACAAGVLLDLAEAASYGLVHTLPLLAEAVRLAAWAGSFVDRSGQRAGASAGLMAKRHAEADAALEQAALCLAAAAAAAEAAEAADEAAAAAAAARAEDWKGFLLQDVQVPSLLAAACLMADPEGSANALDHLALALELAAVVMPEALRAPPPPPQEAAGAGAEPGPGLEVAGSPADPLWPCWDHRCLRLLRPDGPLGGLGLAPLVEQVMAGGLPLAAGGIRGSRFTRWLRGGALLTPPSALRREHASPEPVVVLRPSPGQVPPWACGVGGGSGDGGSRSGAAGG</sequence>
<reference evidence="3" key="1">
    <citation type="journal article" date="2020" name="bioRxiv">
        <title>Comparative genomics of Chlamydomonas.</title>
        <authorList>
            <person name="Craig R.J."/>
            <person name="Hasan A.R."/>
            <person name="Ness R.W."/>
            <person name="Keightley P.D."/>
        </authorList>
    </citation>
    <scope>NUCLEOTIDE SEQUENCE</scope>
    <source>
        <strain evidence="3">CCAP 11/70</strain>
    </source>
</reference>